<comment type="caution">
    <text evidence="2">The sequence shown here is derived from an EMBL/GenBank/DDBJ whole genome shotgun (WGS) entry which is preliminary data.</text>
</comment>
<dbReference type="AlphaFoldDB" id="A0A1Q4VCR9"/>
<evidence type="ECO:0000313" key="2">
    <source>
        <dbReference type="EMBL" id="OKH95616.1"/>
    </source>
</evidence>
<reference evidence="2 3" key="1">
    <citation type="submission" date="2015-06" db="EMBL/GenBank/DDBJ databases">
        <title>Cloning and characterization of the uncialamcin biosynthetic gene cluster.</title>
        <authorList>
            <person name="Yan X."/>
            <person name="Huang T."/>
            <person name="Ge H."/>
            <person name="Shen B."/>
        </authorList>
    </citation>
    <scope>NUCLEOTIDE SEQUENCE [LARGE SCALE GENOMIC DNA]</scope>
    <source>
        <strain evidence="2 3">DCA2648</strain>
    </source>
</reference>
<name>A0A1Q4VCR9_9ACTN</name>
<proteinExistence type="predicted"/>
<feature type="domain" description="Endonuclease NucS C-terminal" evidence="1">
    <location>
        <begin position="6"/>
        <end position="88"/>
    </location>
</feature>
<protein>
    <recommendedName>
        <fullName evidence="1">Endonuclease NucS C-terminal domain-containing protein</fullName>
    </recommendedName>
</protein>
<dbReference type="Gene3D" id="3.40.1350.10">
    <property type="match status" value="1"/>
</dbReference>
<dbReference type="RefSeq" id="WP_073782999.1">
    <property type="nucleotide sequence ID" value="NZ_LFBV01000001.1"/>
</dbReference>
<dbReference type="GO" id="GO:0004519">
    <property type="term" value="F:endonuclease activity"/>
    <property type="evidence" value="ECO:0007669"/>
    <property type="project" value="InterPro"/>
</dbReference>
<dbReference type="InterPro" id="IPR048301">
    <property type="entry name" value="NucS_C"/>
</dbReference>
<sequence length="529" mass="60064">MGVPYEARLRDMLADRLSLIEPSLQLIDTEYPLPNAHGTRGRIDILARDGHGSWVVIELKRSDSTSARALHEVTKYAELLQREMGLRKDRICAMIVSTTWRELRVPVSNMARDWTHDLRGYQLTLDDDGTPVRADRVEFLEATIPPQVTPHHFIYLYNSPEDRERGWREVLDRAAEAGADDLLAADFQRISQRDSVVAPYGLYFAIGRLDPDLAPAWLGDGEADSPEETGGYPLEYAALCHITSNVFAAGYDTARPGMLRKLAEDPHWEIEGYRTAGEFAKRTSLNERDLLRDLNGDEEGIGQVLYTGSARTTDRGRWPAFREESRTCTARNPDWARLVERWLDDVSADGVERDVMLHMYNPCDLIQSLVHGWPDKLSDLVPMTFGTALATQDGDHRVIRGSLYWDGVAYPDVADRVRLVYRDAMHWQAHRLMDETWVTDLDLLSLLGLRYVLIEQIGGNPLLVSEARELRLHFVQDEVPHTLPIPCEGSQLRDAGWNGAYSLDTFLETYEDQIDALVEIYRTGFHFGA</sequence>
<dbReference type="EMBL" id="LFBV01000001">
    <property type="protein sequence ID" value="OKH95616.1"/>
    <property type="molecule type" value="Genomic_DNA"/>
</dbReference>
<dbReference type="Pfam" id="PF01939">
    <property type="entry name" value="NucS_C"/>
    <property type="match status" value="1"/>
</dbReference>
<gene>
    <name evidence="2" type="ORF">AB852_02160</name>
</gene>
<dbReference type="Proteomes" id="UP000186455">
    <property type="component" value="Unassembled WGS sequence"/>
</dbReference>
<organism evidence="2 3">
    <name type="scientific">Streptomyces uncialis</name>
    <dbReference type="NCBI Taxonomy" id="1048205"/>
    <lineage>
        <taxon>Bacteria</taxon>
        <taxon>Bacillati</taxon>
        <taxon>Actinomycetota</taxon>
        <taxon>Actinomycetes</taxon>
        <taxon>Kitasatosporales</taxon>
        <taxon>Streptomycetaceae</taxon>
        <taxon>Streptomyces</taxon>
    </lineage>
</organism>
<dbReference type="GO" id="GO:0003676">
    <property type="term" value="F:nucleic acid binding"/>
    <property type="evidence" value="ECO:0007669"/>
    <property type="project" value="InterPro"/>
</dbReference>
<keyword evidence="3" id="KW-1185">Reference proteome</keyword>
<accession>A0A1Q4VCR9</accession>
<evidence type="ECO:0000259" key="1">
    <source>
        <dbReference type="Pfam" id="PF01939"/>
    </source>
</evidence>
<dbReference type="InterPro" id="IPR011856">
    <property type="entry name" value="tRNA_endonuc-like_dom_sf"/>
</dbReference>
<evidence type="ECO:0000313" key="3">
    <source>
        <dbReference type="Proteomes" id="UP000186455"/>
    </source>
</evidence>